<organism evidence="1 2">
    <name type="scientific">Populus trichocarpa</name>
    <name type="common">Western balsam poplar</name>
    <name type="synonym">Populus balsamifera subsp. trichocarpa</name>
    <dbReference type="NCBI Taxonomy" id="3694"/>
    <lineage>
        <taxon>Eukaryota</taxon>
        <taxon>Viridiplantae</taxon>
        <taxon>Streptophyta</taxon>
        <taxon>Embryophyta</taxon>
        <taxon>Tracheophyta</taxon>
        <taxon>Spermatophyta</taxon>
        <taxon>Magnoliopsida</taxon>
        <taxon>eudicotyledons</taxon>
        <taxon>Gunneridae</taxon>
        <taxon>Pentapetalae</taxon>
        <taxon>rosids</taxon>
        <taxon>fabids</taxon>
        <taxon>Malpighiales</taxon>
        <taxon>Salicaceae</taxon>
        <taxon>Saliceae</taxon>
        <taxon>Populus</taxon>
    </lineage>
</organism>
<evidence type="ECO:0000313" key="1">
    <source>
        <dbReference type="EMBL" id="RQO85187.1"/>
    </source>
</evidence>
<dbReference type="AlphaFoldDB" id="A0A3N7EB84"/>
<name>A0A3N7EB84_POPTR</name>
<dbReference type="InParanoid" id="A0A3N7EB84"/>
<gene>
    <name evidence="1" type="ORF">POPTR_001G217733</name>
</gene>
<accession>A0A3N7EB84</accession>
<sequence>MENLRTQHYYLPFAFFHVSLPNCSSLSPLDSHLPFHILSS</sequence>
<dbReference type="EMBL" id="CM009290">
    <property type="protein sequence ID" value="RQO85187.1"/>
    <property type="molecule type" value="Genomic_DNA"/>
</dbReference>
<keyword evidence="2" id="KW-1185">Reference proteome</keyword>
<reference evidence="1 2" key="1">
    <citation type="journal article" date="2006" name="Science">
        <title>The genome of black cottonwood, Populus trichocarpa (Torr. &amp; Gray).</title>
        <authorList>
            <person name="Tuskan G.A."/>
            <person name="Difazio S."/>
            <person name="Jansson S."/>
            <person name="Bohlmann J."/>
            <person name="Grigoriev I."/>
            <person name="Hellsten U."/>
            <person name="Putnam N."/>
            <person name="Ralph S."/>
            <person name="Rombauts S."/>
            <person name="Salamov A."/>
            <person name="Schein J."/>
            <person name="Sterck L."/>
            <person name="Aerts A."/>
            <person name="Bhalerao R.R."/>
            <person name="Bhalerao R.P."/>
            <person name="Blaudez D."/>
            <person name="Boerjan W."/>
            <person name="Brun A."/>
            <person name="Brunner A."/>
            <person name="Busov V."/>
            <person name="Campbell M."/>
            <person name="Carlson J."/>
            <person name="Chalot M."/>
            <person name="Chapman J."/>
            <person name="Chen G.L."/>
            <person name="Cooper D."/>
            <person name="Coutinho P.M."/>
            <person name="Couturier J."/>
            <person name="Covert S."/>
            <person name="Cronk Q."/>
            <person name="Cunningham R."/>
            <person name="Davis J."/>
            <person name="Degroeve S."/>
            <person name="Dejardin A."/>
            <person name="Depamphilis C."/>
            <person name="Detter J."/>
            <person name="Dirks B."/>
            <person name="Dubchak I."/>
            <person name="Duplessis S."/>
            <person name="Ehlting J."/>
            <person name="Ellis B."/>
            <person name="Gendler K."/>
            <person name="Goodstein D."/>
            <person name="Gribskov M."/>
            <person name="Grimwood J."/>
            <person name="Groover A."/>
            <person name="Gunter L."/>
            <person name="Hamberger B."/>
            <person name="Heinze B."/>
            <person name="Helariutta Y."/>
            <person name="Henrissat B."/>
            <person name="Holligan D."/>
            <person name="Holt R."/>
            <person name="Huang W."/>
            <person name="Islam-Faridi N."/>
            <person name="Jones S."/>
            <person name="Jones-Rhoades M."/>
            <person name="Jorgensen R."/>
            <person name="Joshi C."/>
            <person name="Kangasjarvi J."/>
            <person name="Karlsson J."/>
            <person name="Kelleher C."/>
            <person name="Kirkpatrick R."/>
            <person name="Kirst M."/>
            <person name="Kohler A."/>
            <person name="Kalluri U."/>
            <person name="Larimer F."/>
            <person name="Leebens-Mack J."/>
            <person name="Leple J.C."/>
            <person name="Locascio P."/>
            <person name="Lou Y."/>
            <person name="Lucas S."/>
            <person name="Martin F."/>
            <person name="Montanini B."/>
            <person name="Napoli C."/>
            <person name="Nelson D.R."/>
            <person name="Nelson C."/>
            <person name="Nieminen K."/>
            <person name="Nilsson O."/>
            <person name="Pereda V."/>
            <person name="Peter G."/>
            <person name="Philippe R."/>
            <person name="Pilate G."/>
            <person name="Poliakov A."/>
            <person name="Razumovskaya J."/>
            <person name="Richardson P."/>
            <person name="Rinaldi C."/>
            <person name="Ritland K."/>
            <person name="Rouze P."/>
            <person name="Ryaboy D."/>
            <person name="Schmutz J."/>
            <person name="Schrader J."/>
            <person name="Segerman B."/>
            <person name="Shin H."/>
            <person name="Siddiqui A."/>
            <person name="Sterky F."/>
            <person name="Terry A."/>
            <person name="Tsai C.J."/>
            <person name="Uberbacher E."/>
            <person name="Unneberg P."/>
            <person name="Vahala J."/>
            <person name="Wall K."/>
            <person name="Wessler S."/>
            <person name="Yang G."/>
            <person name="Yin T."/>
            <person name="Douglas C."/>
            <person name="Marra M."/>
            <person name="Sandberg G."/>
            <person name="Van de Peer Y."/>
            <person name="Rokhsar D."/>
        </authorList>
    </citation>
    <scope>NUCLEOTIDE SEQUENCE [LARGE SCALE GENOMIC DNA]</scope>
    <source>
        <strain evidence="2">cv. Nisqually</strain>
    </source>
</reference>
<dbReference type="Proteomes" id="UP000006729">
    <property type="component" value="Chromosome 1"/>
</dbReference>
<evidence type="ECO:0000313" key="2">
    <source>
        <dbReference type="Proteomes" id="UP000006729"/>
    </source>
</evidence>
<proteinExistence type="predicted"/>
<protein>
    <submittedName>
        <fullName evidence="1">Uncharacterized protein</fullName>
    </submittedName>
</protein>